<keyword evidence="1" id="KW-0732">Signal</keyword>
<evidence type="ECO:0000313" key="2">
    <source>
        <dbReference type="EMBL" id="CAJ1407855.1"/>
    </source>
</evidence>
<dbReference type="AlphaFoldDB" id="A0AA36NCY6"/>
<name>A0AA36NCY6_9DINO</name>
<keyword evidence="3" id="KW-1185">Reference proteome</keyword>
<dbReference type="SUPFAM" id="SSF51695">
    <property type="entry name" value="PLC-like phosphodiesterases"/>
    <property type="match status" value="1"/>
</dbReference>
<evidence type="ECO:0008006" key="4">
    <source>
        <dbReference type="Google" id="ProtNLM"/>
    </source>
</evidence>
<reference evidence="2" key="1">
    <citation type="submission" date="2023-08" db="EMBL/GenBank/DDBJ databases">
        <authorList>
            <person name="Chen Y."/>
            <person name="Shah S."/>
            <person name="Dougan E. K."/>
            <person name="Thang M."/>
            <person name="Chan C."/>
        </authorList>
    </citation>
    <scope>NUCLEOTIDE SEQUENCE</scope>
</reference>
<feature type="chain" id="PRO_5041449820" description="PLC-like phosphodiesterase" evidence="1">
    <location>
        <begin position="18"/>
        <end position="415"/>
    </location>
</feature>
<dbReference type="Gene3D" id="3.20.20.190">
    <property type="entry name" value="Phosphatidylinositol (PI) phosphodiesterase"/>
    <property type="match status" value="1"/>
</dbReference>
<evidence type="ECO:0000313" key="3">
    <source>
        <dbReference type="Proteomes" id="UP001178507"/>
    </source>
</evidence>
<evidence type="ECO:0000256" key="1">
    <source>
        <dbReference type="SAM" id="SignalP"/>
    </source>
</evidence>
<dbReference type="GO" id="GO:0006629">
    <property type="term" value="P:lipid metabolic process"/>
    <property type="evidence" value="ECO:0007669"/>
    <property type="project" value="InterPro"/>
</dbReference>
<proteinExistence type="predicted"/>
<protein>
    <recommendedName>
        <fullName evidence="4">PLC-like phosphodiesterase</fullName>
    </recommendedName>
</protein>
<gene>
    <name evidence="2" type="ORF">EVOR1521_LOCUS29455</name>
</gene>
<dbReference type="EMBL" id="CAUJNA010003694">
    <property type="protein sequence ID" value="CAJ1407855.1"/>
    <property type="molecule type" value="Genomic_DNA"/>
</dbReference>
<organism evidence="2 3">
    <name type="scientific">Effrenium voratum</name>
    <dbReference type="NCBI Taxonomy" id="2562239"/>
    <lineage>
        <taxon>Eukaryota</taxon>
        <taxon>Sar</taxon>
        <taxon>Alveolata</taxon>
        <taxon>Dinophyceae</taxon>
        <taxon>Suessiales</taxon>
        <taxon>Symbiodiniaceae</taxon>
        <taxon>Effrenium</taxon>
    </lineage>
</organism>
<accession>A0AA36NCY6</accession>
<sequence length="415" mass="45115">MARQWILALLQVLGVRAWSNCSDFGLPPYYYSCASEGAPLRCCDGRYQASFHSMCTLPALFRAPICEEVGPTAAPEASELGAVPLTRWPMLMAHDAATGYLDSPLSPVVPWARTQPKDPSAAFTTQLNCGARALDFRGHVSASGHLMFHHGDVEVTRDAAAAVGEIVRWAAQHPAVEDLVLLYSWDCTGDGCDQKMAEVFAKENITVISDCQQLGRLSLEEAARLARLPGGGQVLVITDCVQSDYDEALACSGFDGPSAEAALAALPGCGDLGGFEAQRRCGEALRGRLGQGRRLRSQVLGYYQCWQGATNADFAVKRLMDYLVNVSSTDPKDSFVELQALWQETPKSVAIGVAHLSSLIKDEEKSGLNAMMVEKIKEGVFKHINFFEVNNVCDHGLELQAALRQHARKQLQLII</sequence>
<dbReference type="GO" id="GO:0008081">
    <property type="term" value="F:phosphoric diester hydrolase activity"/>
    <property type="evidence" value="ECO:0007669"/>
    <property type="project" value="InterPro"/>
</dbReference>
<dbReference type="InterPro" id="IPR017946">
    <property type="entry name" value="PLC-like_Pdiesterase_TIM-brl"/>
</dbReference>
<comment type="caution">
    <text evidence="2">The sequence shown here is derived from an EMBL/GenBank/DDBJ whole genome shotgun (WGS) entry which is preliminary data.</text>
</comment>
<dbReference type="Proteomes" id="UP001178507">
    <property type="component" value="Unassembled WGS sequence"/>
</dbReference>
<feature type="signal peptide" evidence="1">
    <location>
        <begin position="1"/>
        <end position="17"/>
    </location>
</feature>